<keyword evidence="4" id="KW-0997">Cell inner membrane</keyword>
<comment type="subcellular location">
    <subcellularLocation>
        <location evidence="1">Cell inner membrane</location>
        <topology evidence="1">Multi-pass membrane protein</topology>
    </subcellularLocation>
    <subcellularLocation>
        <location evidence="8">Cell membrane</location>
        <topology evidence="8">Multi-pass membrane protein</topology>
    </subcellularLocation>
</comment>
<evidence type="ECO:0000256" key="5">
    <source>
        <dbReference type="ARBA" id="ARBA00022692"/>
    </source>
</evidence>
<evidence type="ECO:0000256" key="2">
    <source>
        <dbReference type="ARBA" id="ARBA00009474"/>
    </source>
</evidence>
<keyword evidence="3 8" id="KW-1003">Cell membrane</keyword>
<dbReference type="EMBL" id="JAQAHH010000009">
    <property type="protein sequence ID" value="MDP9501122.1"/>
    <property type="molecule type" value="Genomic_DNA"/>
</dbReference>
<keyword evidence="10" id="KW-1185">Reference proteome</keyword>
<evidence type="ECO:0000256" key="6">
    <source>
        <dbReference type="ARBA" id="ARBA00022989"/>
    </source>
</evidence>
<feature type="transmembrane region" description="Helical" evidence="8">
    <location>
        <begin position="67"/>
        <end position="91"/>
    </location>
</feature>
<reference evidence="9 10" key="1">
    <citation type="submission" date="2022-12" db="EMBL/GenBank/DDBJ databases">
        <title>Genome sequence of Pasteurellaceae Bisgaard Taxon 45.</title>
        <authorList>
            <person name="Foggin C."/>
            <person name="Rosen L.E."/>
            <person name="Henton M."/>
            <person name="Buys A."/>
            <person name="Floyd T."/>
            <person name="Turner A.D."/>
            <person name="Tarbin J."/>
            <person name="Lloyd A.S."/>
            <person name="Chaitezvi C."/>
            <person name="Ellis R.J."/>
            <person name="Roberts H.C."/>
            <person name="Dastjerdi A."/>
            <person name="Nunez A."/>
            <person name="Van Vliet A.H."/>
            <person name="Steinbach F."/>
        </authorList>
    </citation>
    <scope>NUCLEOTIDE SEQUENCE [LARGE SCALE GENOMIC DNA]</scope>
    <source>
        <strain evidence="9 10">VF20HR</strain>
    </source>
</reference>
<dbReference type="InterPro" id="IPR007334">
    <property type="entry name" value="UPF0208"/>
</dbReference>
<comment type="caution">
    <text evidence="9">The sequence shown here is derived from an EMBL/GenBank/DDBJ whole genome shotgun (WGS) entry which is preliminary data.</text>
</comment>
<evidence type="ECO:0000256" key="8">
    <source>
        <dbReference type="HAMAP-Rule" id="MF_01101"/>
    </source>
</evidence>
<gene>
    <name evidence="9" type="ORF">O7M46_09130</name>
</gene>
<keyword evidence="7 8" id="KW-0472">Membrane</keyword>
<protein>
    <recommendedName>
        <fullName evidence="8">UPF0208 membrane protein O7M46_09130</fullName>
    </recommendedName>
</protein>
<evidence type="ECO:0000256" key="3">
    <source>
        <dbReference type="ARBA" id="ARBA00022475"/>
    </source>
</evidence>
<accession>A0ABT9KGE3</accession>
<comment type="similarity">
    <text evidence="2 8">Belongs to the UPF0208 family.</text>
</comment>
<dbReference type="Proteomes" id="UP001224083">
    <property type="component" value="Unassembled WGS sequence"/>
</dbReference>
<organism evidence="9 10">
    <name type="scientific">Bisgaard Taxon 45</name>
    <dbReference type="NCBI Taxonomy" id="304289"/>
    <lineage>
        <taxon>Bacteria</taxon>
        <taxon>Pseudomonadati</taxon>
        <taxon>Pseudomonadota</taxon>
        <taxon>Gammaproteobacteria</taxon>
        <taxon>Pasteurellales</taxon>
        <taxon>Pasteurellaceae</taxon>
    </lineage>
</organism>
<feature type="transmembrane region" description="Helical" evidence="8">
    <location>
        <begin position="40"/>
        <end position="61"/>
    </location>
</feature>
<sequence length="152" mass="17763">MYNSKMHFFIFLKKGQHYLKSWPLESKLGMIFPENRVIKATLFAQKFMPFLAVFAITWQQVYAKSDISALAVAVFSAIFALLMPLQGLYWLGKRSITPLSPQSAVWFYEICERLKQVNETLPILTEQPNYQHLADVLKKAQRKLDKAFWQEL</sequence>
<evidence type="ECO:0000256" key="7">
    <source>
        <dbReference type="ARBA" id="ARBA00023136"/>
    </source>
</evidence>
<evidence type="ECO:0000256" key="1">
    <source>
        <dbReference type="ARBA" id="ARBA00004429"/>
    </source>
</evidence>
<dbReference type="Pfam" id="PF04217">
    <property type="entry name" value="DUF412"/>
    <property type="match status" value="1"/>
</dbReference>
<evidence type="ECO:0000313" key="9">
    <source>
        <dbReference type="EMBL" id="MDP9501122.1"/>
    </source>
</evidence>
<dbReference type="NCBIfam" id="NF002493">
    <property type="entry name" value="PRK01816.1"/>
    <property type="match status" value="1"/>
</dbReference>
<evidence type="ECO:0000313" key="10">
    <source>
        <dbReference type="Proteomes" id="UP001224083"/>
    </source>
</evidence>
<proteinExistence type="inferred from homology"/>
<keyword evidence="6 8" id="KW-1133">Transmembrane helix</keyword>
<name>A0ABT9KGE3_9PAST</name>
<dbReference type="HAMAP" id="MF_01101">
    <property type="entry name" value="UPF0208"/>
    <property type="match status" value="1"/>
</dbReference>
<keyword evidence="5 8" id="KW-0812">Transmembrane</keyword>
<evidence type="ECO:0000256" key="4">
    <source>
        <dbReference type="ARBA" id="ARBA00022519"/>
    </source>
</evidence>